<dbReference type="EMBL" id="JAZDUA010000024">
    <property type="protein sequence ID" value="KAK7872510.1"/>
    <property type="molecule type" value="Genomic_DNA"/>
</dbReference>
<evidence type="ECO:0000313" key="3">
    <source>
        <dbReference type="Proteomes" id="UP001378592"/>
    </source>
</evidence>
<accession>A0AAN9W1S8</accession>
<sequence>MNSAEANGAAINRRDVCVWNGAGRVAASGPPRAQAGKVNSQGRRCGGLNGPFKGRCRCERCNRLAGGYSGRLGLSRTANRSGKNDVSGPTTPVSSI</sequence>
<feature type="region of interest" description="Disordered" evidence="1">
    <location>
        <begin position="67"/>
        <end position="96"/>
    </location>
</feature>
<organism evidence="2 3">
    <name type="scientific">Gryllus longicercus</name>
    <dbReference type="NCBI Taxonomy" id="2509291"/>
    <lineage>
        <taxon>Eukaryota</taxon>
        <taxon>Metazoa</taxon>
        <taxon>Ecdysozoa</taxon>
        <taxon>Arthropoda</taxon>
        <taxon>Hexapoda</taxon>
        <taxon>Insecta</taxon>
        <taxon>Pterygota</taxon>
        <taxon>Neoptera</taxon>
        <taxon>Polyneoptera</taxon>
        <taxon>Orthoptera</taxon>
        <taxon>Ensifera</taxon>
        <taxon>Gryllidea</taxon>
        <taxon>Grylloidea</taxon>
        <taxon>Gryllidae</taxon>
        <taxon>Gryllinae</taxon>
        <taxon>Gryllus</taxon>
    </lineage>
</organism>
<keyword evidence="3" id="KW-1185">Reference proteome</keyword>
<dbReference type="AlphaFoldDB" id="A0AAN9W1S8"/>
<reference evidence="2 3" key="1">
    <citation type="submission" date="2024-03" db="EMBL/GenBank/DDBJ databases">
        <title>The genome assembly and annotation of the cricket Gryllus longicercus Weissman &amp; Gray.</title>
        <authorList>
            <person name="Szrajer S."/>
            <person name="Gray D."/>
            <person name="Ylla G."/>
        </authorList>
    </citation>
    <scope>NUCLEOTIDE SEQUENCE [LARGE SCALE GENOMIC DNA]</scope>
    <source>
        <strain evidence="2">DAG 2021-001</strain>
        <tissue evidence="2">Whole body minus gut</tissue>
    </source>
</reference>
<name>A0AAN9W1S8_9ORTH</name>
<dbReference type="Proteomes" id="UP001378592">
    <property type="component" value="Unassembled WGS sequence"/>
</dbReference>
<gene>
    <name evidence="2" type="ORF">R5R35_014296</name>
</gene>
<evidence type="ECO:0000256" key="1">
    <source>
        <dbReference type="SAM" id="MobiDB-lite"/>
    </source>
</evidence>
<protein>
    <submittedName>
        <fullName evidence="2">Uncharacterized protein</fullName>
    </submittedName>
</protein>
<proteinExistence type="predicted"/>
<comment type="caution">
    <text evidence="2">The sequence shown here is derived from an EMBL/GenBank/DDBJ whole genome shotgun (WGS) entry which is preliminary data.</text>
</comment>
<feature type="compositionally biased region" description="Polar residues" evidence="1">
    <location>
        <begin position="87"/>
        <end position="96"/>
    </location>
</feature>
<evidence type="ECO:0000313" key="2">
    <source>
        <dbReference type="EMBL" id="KAK7872510.1"/>
    </source>
</evidence>